<dbReference type="EMBL" id="CATQJA010002664">
    <property type="protein sequence ID" value="CAJ0581883.1"/>
    <property type="molecule type" value="Genomic_DNA"/>
</dbReference>
<gene>
    <name evidence="1" type="ORF">MSPICULIGERA_LOCUS20032</name>
</gene>
<reference evidence="1" key="1">
    <citation type="submission" date="2023-06" db="EMBL/GenBank/DDBJ databases">
        <authorList>
            <person name="Delattre M."/>
        </authorList>
    </citation>
    <scope>NUCLEOTIDE SEQUENCE</scope>
    <source>
        <strain evidence="1">AF72</strain>
    </source>
</reference>
<protein>
    <submittedName>
        <fullName evidence="1">Uncharacterized protein</fullName>
    </submittedName>
</protein>
<name>A0AA36G8F1_9BILA</name>
<proteinExistence type="predicted"/>
<organism evidence="1 2">
    <name type="scientific">Mesorhabditis spiculigera</name>
    <dbReference type="NCBI Taxonomy" id="96644"/>
    <lineage>
        <taxon>Eukaryota</taxon>
        <taxon>Metazoa</taxon>
        <taxon>Ecdysozoa</taxon>
        <taxon>Nematoda</taxon>
        <taxon>Chromadorea</taxon>
        <taxon>Rhabditida</taxon>
        <taxon>Rhabditina</taxon>
        <taxon>Rhabditomorpha</taxon>
        <taxon>Rhabditoidea</taxon>
        <taxon>Rhabditidae</taxon>
        <taxon>Mesorhabditinae</taxon>
        <taxon>Mesorhabditis</taxon>
    </lineage>
</organism>
<dbReference type="Proteomes" id="UP001177023">
    <property type="component" value="Unassembled WGS sequence"/>
</dbReference>
<accession>A0AA36G8F1</accession>
<evidence type="ECO:0000313" key="2">
    <source>
        <dbReference type="Proteomes" id="UP001177023"/>
    </source>
</evidence>
<evidence type="ECO:0000313" key="1">
    <source>
        <dbReference type="EMBL" id="CAJ0581883.1"/>
    </source>
</evidence>
<sequence length="382" mass="43964">MDEFQTNDMQCHHIRQGLLLWIGKITIEDSDFQPEPSKGGYLLKLNRVAVTLNGHYYHKFLFTRDSNRFVIDVVFPEITLGPIQFRASKGYPKFQKFECKMKPNFESPKLGSERVVFNMVGQYRVKEVIRKTNKAAKELFDSWTDMIGLKLRLTERSKMNFEMESSPIVIPAGKSKGNLRSYHYGISSNITDRQTMTANFTRIAKSDFAYHVHQNVFSEALGTLCREGLFFKNMSGPVHPSLTLDCVGKPRVSLENYWSRNMKATVNFTIELRNTTKSGTEVSQSNITLYTKLSNTMSNEFIYLLMDPISFEPLDPSTFQGQNQNIIFRHLSEVVKDEFEIILPSMRDAKFQVVYRAVTTDRIILTVDFLGFRGPDDGPYRA</sequence>
<dbReference type="AlphaFoldDB" id="A0AA36G8F1"/>
<feature type="non-terminal residue" evidence="1">
    <location>
        <position position="1"/>
    </location>
</feature>
<comment type="caution">
    <text evidence="1">The sequence shown here is derived from an EMBL/GenBank/DDBJ whole genome shotgun (WGS) entry which is preliminary data.</text>
</comment>
<keyword evidence="2" id="KW-1185">Reference proteome</keyword>